<dbReference type="EMBL" id="UGSZ01000001">
    <property type="protein sequence ID" value="SUB57031.1"/>
    <property type="molecule type" value="Genomic_DNA"/>
</dbReference>
<proteinExistence type="predicted"/>
<organism evidence="8 9">
    <name type="scientific">Peptoniphilus lacrimalis</name>
    <dbReference type="NCBI Taxonomy" id="33031"/>
    <lineage>
        <taxon>Bacteria</taxon>
        <taxon>Bacillati</taxon>
        <taxon>Bacillota</taxon>
        <taxon>Tissierellia</taxon>
        <taxon>Tissierellales</taxon>
        <taxon>Peptoniphilaceae</taxon>
        <taxon>Peptoniphilus</taxon>
    </lineage>
</organism>
<dbReference type="InterPro" id="IPR010343">
    <property type="entry name" value="ArAE_1"/>
</dbReference>
<evidence type="ECO:0000313" key="8">
    <source>
        <dbReference type="EMBL" id="SUB57031.1"/>
    </source>
</evidence>
<gene>
    <name evidence="8" type="ORF">NCTC13149_00846</name>
</gene>
<dbReference type="InterPro" id="IPR021062">
    <property type="entry name" value="ArAE_1_C"/>
</dbReference>
<dbReference type="GO" id="GO:0005886">
    <property type="term" value="C:plasma membrane"/>
    <property type="evidence" value="ECO:0007669"/>
    <property type="project" value="UniProtKB-SubCell"/>
</dbReference>
<evidence type="ECO:0000256" key="5">
    <source>
        <dbReference type="ARBA" id="ARBA00023136"/>
    </source>
</evidence>
<dbReference type="AlphaFoldDB" id="A0A379C4J5"/>
<evidence type="ECO:0000256" key="6">
    <source>
        <dbReference type="SAM" id="Phobius"/>
    </source>
</evidence>
<keyword evidence="5 6" id="KW-0472">Membrane</keyword>
<evidence type="ECO:0000256" key="3">
    <source>
        <dbReference type="ARBA" id="ARBA00022692"/>
    </source>
</evidence>
<sequence>MNKIVLIRTLKTAFAALFSIILAQEIGLEYSAAAGIIAILNVFATRKETLIGGLKRTLSAAIALTISAICFEVFAYNTWVFALYLLLFVPVSFLLKLELGIGPSSVLVTHLLAHGHIDAQIITNEIALMVIGTSFAILTNIYAPSERKRLNKLIKDIDDQMKFILNLFGRVLTEELNIRFYDQHFQRLKLDIEEAIKIASIERDNIVIGSLEILLKLKLRNDQAFILSDMYNNILDIPPEFKEGNIMSHVLKTTSIQLTESDAIKEIRKNIKSIKENMENLSFSEDYDTLIIRSALMQIIKDLDRFTEISKDIF</sequence>
<evidence type="ECO:0000256" key="1">
    <source>
        <dbReference type="ARBA" id="ARBA00004651"/>
    </source>
</evidence>
<feature type="transmembrane region" description="Helical" evidence="6">
    <location>
        <begin position="83"/>
        <end position="101"/>
    </location>
</feature>
<dbReference type="InterPro" id="IPR052984">
    <property type="entry name" value="UPF0421"/>
</dbReference>
<dbReference type="PANTHER" id="PTHR40064">
    <property type="entry name" value="MEMBRANE PROTEIN-RELATED"/>
    <property type="match status" value="1"/>
</dbReference>
<dbReference type="Gene3D" id="1.20.120.940">
    <property type="entry name" value="Putative aromatic acid exporter, C-terminal domain"/>
    <property type="match status" value="1"/>
</dbReference>
<keyword evidence="2" id="KW-1003">Cell membrane</keyword>
<feature type="transmembrane region" description="Helical" evidence="6">
    <location>
        <begin position="121"/>
        <end position="143"/>
    </location>
</feature>
<dbReference type="PANTHER" id="PTHR40064:SF1">
    <property type="entry name" value="MEMBRANE PROTEIN"/>
    <property type="match status" value="1"/>
</dbReference>
<accession>A0A379C4J5</accession>
<dbReference type="Pfam" id="PF11728">
    <property type="entry name" value="ArAE_1_C"/>
    <property type="match status" value="1"/>
</dbReference>
<dbReference type="Pfam" id="PF06081">
    <property type="entry name" value="ArAE_1"/>
    <property type="match status" value="1"/>
</dbReference>
<dbReference type="Proteomes" id="UP000255517">
    <property type="component" value="Unassembled WGS sequence"/>
</dbReference>
<feature type="domain" description="Putative aromatic acid exporter C-terminal" evidence="7">
    <location>
        <begin position="148"/>
        <end position="310"/>
    </location>
</feature>
<comment type="subcellular location">
    <subcellularLocation>
        <location evidence="1">Cell membrane</location>
        <topology evidence="1">Multi-pass membrane protein</topology>
    </subcellularLocation>
</comment>
<feature type="transmembrane region" description="Helical" evidence="6">
    <location>
        <begin position="58"/>
        <end position="76"/>
    </location>
</feature>
<name>A0A379C4J5_9FIRM</name>
<dbReference type="OrthoDB" id="357521at2"/>
<reference evidence="8 9" key="1">
    <citation type="submission" date="2018-06" db="EMBL/GenBank/DDBJ databases">
        <authorList>
            <consortium name="Pathogen Informatics"/>
            <person name="Doyle S."/>
        </authorList>
    </citation>
    <scope>NUCLEOTIDE SEQUENCE [LARGE SCALE GENOMIC DNA]</scope>
    <source>
        <strain evidence="8 9">NCTC13149</strain>
    </source>
</reference>
<dbReference type="RefSeq" id="WP_019034504.1">
    <property type="nucleotide sequence ID" value="NZ_UGSZ01000001.1"/>
</dbReference>
<protein>
    <submittedName>
        <fullName evidence="8">Predicted membrane protein</fullName>
    </submittedName>
</protein>
<keyword evidence="4 6" id="KW-1133">Transmembrane helix</keyword>
<dbReference type="InterPro" id="IPR038323">
    <property type="entry name" value="ArAE_1_C_sf"/>
</dbReference>
<evidence type="ECO:0000256" key="4">
    <source>
        <dbReference type="ARBA" id="ARBA00022989"/>
    </source>
</evidence>
<evidence type="ECO:0000313" key="9">
    <source>
        <dbReference type="Proteomes" id="UP000255517"/>
    </source>
</evidence>
<dbReference type="STRING" id="1122949.GCA_000378725_00589"/>
<evidence type="ECO:0000256" key="2">
    <source>
        <dbReference type="ARBA" id="ARBA00022475"/>
    </source>
</evidence>
<evidence type="ECO:0000259" key="7">
    <source>
        <dbReference type="Pfam" id="PF11728"/>
    </source>
</evidence>
<keyword evidence="3 6" id="KW-0812">Transmembrane</keyword>